<keyword evidence="1" id="KW-0812">Transmembrane</keyword>
<protein>
    <recommendedName>
        <fullName evidence="4">Type 4 fimbrial biogenesis protein PilX N-terminal domain-containing protein</fullName>
    </recommendedName>
</protein>
<keyword evidence="1" id="KW-1133">Transmembrane helix</keyword>
<evidence type="ECO:0000313" key="2">
    <source>
        <dbReference type="EMBL" id="GAQ20666.1"/>
    </source>
</evidence>
<gene>
    <name evidence="2" type="ORF">DEIGR_100693</name>
</gene>
<dbReference type="EMBL" id="BCMS01000001">
    <property type="protein sequence ID" value="GAQ20666.1"/>
    <property type="molecule type" value="Genomic_DNA"/>
</dbReference>
<organism evidence="2 3">
    <name type="scientific">Deinococcus grandis</name>
    <dbReference type="NCBI Taxonomy" id="57498"/>
    <lineage>
        <taxon>Bacteria</taxon>
        <taxon>Thermotogati</taxon>
        <taxon>Deinococcota</taxon>
        <taxon>Deinococci</taxon>
        <taxon>Deinococcales</taxon>
        <taxon>Deinococcaceae</taxon>
        <taxon>Deinococcus</taxon>
    </lineage>
</organism>
<accession>A0A100HH80</accession>
<sequence length="543" mass="56278">MNTSRGRKFSGSEQGVALVVTLLFTGIVLMIIVMTSATLVTGARSGGAEERRAYLALLAAESGLNTVMVRVNRRLTTTPYTGSTQTDLQTWLGGLNGDPEAALFPATLTFTPNSADTFTVESRGSAAGAVKIALQDFTLKPVYLSTGMRLRAALTSLPRINANGNATITGQSNRGQITTLAGTGVSAALGSSAVTVTVTDASGLTRGDYVQIPAGTAGQRFRVDGVSGTQLSLTSVPGPLATALVATAATGVDLILNAAAQTTTSVTDPLTQRVSNAADFMPGEVVTVGGFKATVTAISSSGGSPDGSPDGLVLDWQAGQPATITEGTEITRDLSAMRSANAIEVKDTTNAVGSFTMDGSNDCQIVDKKLVNCEGAADPLLANGSALEADKFFTQQLLGMTDAQLNELVPLSYPDASGNFPPMVNAIRRIRAQDFDALLKNSTSSGLLIVDGDINSNVNGNTTFDGFIYFRGNQGGKFNGNLTVNGAIAVRGGPIEGITTDDVVTDITGSLKINFSAVKLRQLLMNTRGGLTLNDTQGTWRQR</sequence>
<comment type="caution">
    <text evidence="2">The sequence shown here is derived from an EMBL/GenBank/DDBJ whole genome shotgun (WGS) entry which is preliminary data.</text>
</comment>
<feature type="transmembrane region" description="Helical" evidence="1">
    <location>
        <begin position="16"/>
        <end position="41"/>
    </location>
</feature>
<evidence type="ECO:0000256" key="1">
    <source>
        <dbReference type="SAM" id="Phobius"/>
    </source>
</evidence>
<dbReference type="RefSeq" id="WP_058975286.1">
    <property type="nucleotide sequence ID" value="NZ_BCMS01000001.1"/>
</dbReference>
<evidence type="ECO:0008006" key="4">
    <source>
        <dbReference type="Google" id="ProtNLM"/>
    </source>
</evidence>
<evidence type="ECO:0000313" key="3">
    <source>
        <dbReference type="Proteomes" id="UP000056209"/>
    </source>
</evidence>
<name>A0A100HH80_9DEIO</name>
<keyword evidence="1" id="KW-0472">Membrane</keyword>
<dbReference type="Proteomes" id="UP000056209">
    <property type="component" value="Unassembled WGS sequence"/>
</dbReference>
<dbReference type="OrthoDB" id="60333at2"/>
<keyword evidence="3" id="KW-1185">Reference proteome</keyword>
<dbReference type="AlphaFoldDB" id="A0A100HH80"/>
<reference evidence="3" key="1">
    <citation type="submission" date="2015-11" db="EMBL/GenBank/DDBJ databases">
        <title>Draft Genome Sequence of the Radioresistant Bacterium Deinococcus grandis, Isolated from Freshwater Fish in Japan.</title>
        <authorList>
            <person name="Satoh K."/>
            <person name="Onodera T."/>
            <person name="Omoso K."/>
            <person name="Takeda-Yano K."/>
            <person name="Katayama T."/>
            <person name="Oono Y."/>
            <person name="Narumi I."/>
        </authorList>
    </citation>
    <scope>NUCLEOTIDE SEQUENCE [LARGE SCALE GENOMIC DNA]</scope>
    <source>
        <strain evidence="3">ATCC 43672</strain>
    </source>
</reference>
<proteinExistence type="predicted"/>